<reference evidence="6" key="1">
    <citation type="submission" date="2023-05" db="EMBL/GenBank/DDBJ databases">
        <title>Genome and transcriptome analyses reveal genes involved in the formation of fine ridges on petal epidermal cells in Hibiscus trionum.</title>
        <authorList>
            <person name="Koshimizu S."/>
            <person name="Masuda S."/>
            <person name="Ishii T."/>
            <person name="Shirasu K."/>
            <person name="Hoshino A."/>
            <person name="Arita M."/>
        </authorList>
    </citation>
    <scope>NUCLEOTIDE SEQUENCE</scope>
    <source>
        <strain evidence="6">Hamamatsu line</strain>
    </source>
</reference>
<comment type="subcellular location">
    <subcellularLocation>
        <location evidence="1">Nucleus</location>
    </subcellularLocation>
</comment>
<name>A0A9W7ML62_HIBTR</name>
<comment type="caution">
    <text evidence="6">The sequence shown here is derived from an EMBL/GenBank/DDBJ whole genome shotgun (WGS) entry which is preliminary data.</text>
</comment>
<dbReference type="CDD" id="cd10017">
    <property type="entry name" value="B3_DNA"/>
    <property type="match status" value="1"/>
</dbReference>
<evidence type="ECO:0008006" key="8">
    <source>
        <dbReference type="Google" id="ProtNLM"/>
    </source>
</evidence>
<gene>
    <name evidence="6" type="ORF">HRI_004033200</name>
</gene>
<evidence type="ECO:0000256" key="2">
    <source>
        <dbReference type="ARBA" id="ARBA00023015"/>
    </source>
</evidence>
<sequence>MAAQATEMLFSKKLTDTDVKKRLAIPAETLLFLPVFSESSHAININLVYGTRKWPIVCTIRKKPVFSGRLWRDFVICNNLNVGARISMHKVQDEDGSSSHYRVELEKPCSKEDETTAPCRRKVCNNKQKQPPIKQDEIKCFASTNYTESLDLVLRQPTPYEETETPLSAHTKTMVRSTVRFRP</sequence>
<dbReference type="EMBL" id="BSYR01000037">
    <property type="protein sequence ID" value="GMJ03640.1"/>
    <property type="molecule type" value="Genomic_DNA"/>
</dbReference>
<evidence type="ECO:0000313" key="7">
    <source>
        <dbReference type="Proteomes" id="UP001165190"/>
    </source>
</evidence>
<dbReference type="GO" id="GO:0005634">
    <property type="term" value="C:nucleus"/>
    <property type="evidence" value="ECO:0007669"/>
    <property type="project" value="UniProtKB-SubCell"/>
</dbReference>
<dbReference type="OrthoDB" id="1002319at2759"/>
<keyword evidence="5" id="KW-0539">Nucleus</keyword>
<proteinExistence type="predicted"/>
<keyword evidence="7" id="KW-1185">Reference proteome</keyword>
<keyword evidence="4" id="KW-0804">Transcription</keyword>
<evidence type="ECO:0000256" key="4">
    <source>
        <dbReference type="ARBA" id="ARBA00023163"/>
    </source>
</evidence>
<evidence type="ECO:0000256" key="5">
    <source>
        <dbReference type="ARBA" id="ARBA00023242"/>
    </source>
</evidence>
<evidence type="ECO:0000256" key="1">
    <source>
        <dbReference type="ARBA" id="ARBA00004123"/>
    </source>
</evidence>
<dbReference type="InterPro" id="IPR015300">
    <property type="entry name" value="DNA-bd_pseudobarrel_sf"/>
</dbReference>
<dbReference type="InterPro" id="IPR003340">
    <property type="entry name" value="B3_DNA-bd"/>
</dbReference>
<keyword evidence="2" id="KW-0805">Transcription regulation</keyword>
<dbReference type="AlphaFoldDB" id="A0A9W7ML62"/>
<evidence type="ECO:0000256" key="3">
    <source>
        <dbReference type="ARBA" id="ARBA00023125"/>
    </source>
</evidence>
<dbReference type="Proteomes" id="UP001165190">
    <property type="component" value="Unassembled WGS sequence"/>
</dbReference>
<keyword evidence="3" id="KW-0238">DNA-binding</keyword>
<dbReference type="GO" id="GO:0003677">
    <property type="term" value="F:DNA binding"/>
    <property type="evidence" value="ECO:0007669"/>
    <property type="project" value="UniProtKB-KW"/>
</dbReference>
<protein>
    <recommendedName>
        <fullName evidence="8">TF-B3 domain-containing protein</fullName>
    </recommendedName>
</protein>
<dbReference type="Gene3D" id="2.40.330.10">
    <property type="entry name" value="DNA-binding pseudobarrel domain"/>
    <property type="match status" value="1"/>
</dbReference>
<evidence type="ECO:0000313" key="6">
    <source>
        <dbReference type="EMBL" id="GMJ03640.1"/>
    </source>
</evidence>
<dbReference type="SUPFAM" id="SSF101936">
    <property type="entry name" value="DNA-binding pseudobarrel domain"/>
    <property type="match status" value="1"/>
</dbReference>
<organism evidence="6 7">
    <name type="scientific">Hibiscus trionum</name>
    <name type="common">Flower of an hour</name>
    <dbReference type="NCBI Taxonomy" id="183268"/>
    <lineage>
        <taxon>Eukaryota</taxon>
        <taxon>Viridiplantae</taxon>
        <taxon>Streptophyta</taxon>
        <taxon>Embryophyta</taxon>
        <taxon>Tracheophyta</taxon>
        <taxon>Spermatophyta</taxon>
        <taxon>Magnoliopsida</taxon>
        <taxon>eudicotyledons</taxon>
        <taxon>Gunneridae</taxon>
        <taxon>Pentapetalae</taxon>
        <taxon>rosids</taxon>
        <taxon>malvids</taxon>
        <taxon>Malvales</taxon>
        <taxon>Malvaceae</taxon>
        <taxon>Malvoideae</taxon>
        <taxon>Hibiscus</taxon>
    </lineage>
</organism>
<accession>A0A9W7ML62</accession>